<evidence type="ECO:0000256" key="5">
    <source>
        <dbReference type="ARBA" id="ARBA00022737"/>
    </source>
</evidence>
<reference evidence="12" key="2">
    <citation type="submission" date="2021-11" db="EMBL/GenBank/DDBJ databases">
        <authorList>
            <consortium name="Genoscope - CEA"/>
            <person name="William W."/>
        </authorList>
    </citation>
    <scope>NUCLEOTIDE SEQUENCE</scope>
</reference>
<sequence>MPDDATPKTSAAGAGLASGVAQVLAEHPLDTIKIRLQSRALAFDVLEGPRAVASKALSEEGVSALFRGLVPRLLTYAPVKSTLFAQYDFYGGTPWAGALAGGCNTLLSCPVDALKSRVQTRQDTLSWHVVMRQMYREGGLNAFYRGWLPLFCRDVPGYFLLFGVYDYGRELPQPLVGAAAGVAFYGSTLPIDRVKTIMMTQDLRRPTFASPVDCARDIYRRDGLRGFYRASLPTLLRTACGQAVALTVYGLMR</sequence>
<keyword evidence="5" id="KW-0677">Repeat</keyword>
<keyword evidence="13" id="KW-1185">Reference proteome</keyword>
<evidence type="ECO:0000313" key="11">
    <source>
        <dbReference type="EMBL" id="CAE0693082.1"/>
    </source>
</evidence>
<evidence type="ECO:0000313" key="13">
    <source>
        <dbReference type="Proteomes" id="UP000789595"/>
    </source>
</evidence>
<dbReference type="InterPro" id="IPR050567">
    <property type="entry name" value="Mitochondrial_Carrier"/>
</dbReference>
<keyword evidence="8 9" id="KW-0472">Membrane</keyword>
<dbReference type="Gene3D" id="1.50.40.10">
    <property type="entry name" value="Mitochondrial carrier domain"/>
    <property type="match status" value="2"/>
</dbReference>
<evidence type="ECO:0000256" key="6">
    <source>
        <dbReference type="ARBA" id="ARBA00022989"/>
    </source>
</evidence>
<proteinExistence type="inferred from homology"/>
<evidence type="ECO:0000256" key="8">
    <source>
        <dbReference type="ARBA" id="ARBA00023136"/>
    </source>
</evidence>
<dbReference type="Proteomes" id="UP000789595">
    <property type="component" value="Unassembled WGS sequence"/>
</dbReference>
<evidence type="ECO:0000256" key="10">
    <source>
        <dbReference type="RuleBase" id="RU000488"/>
    </source>
</evidence>
<name>A0A7S3ZT45_9STRA</name>
<keyword evidence="3 10" id="KW-0813">Transport</keyword>
<dbReference type="OrthoDB" id="193856at2759"/>
<dbReference type="EMBL" id="CAKKNE010000002">
    <property type="protein sequence ID" value="CAH0369970.1"/>
    <property type="molecule type" value="Genomic_DNA"/>
</dbReference>
<evidence type="ECO:0000256" key="9">
    <source>
        <dbReference type="PROSITE-ProRule" id="PRU00282"/>
    </source>
</evidence>
<dbReference type="GO" id="GO:0022857">
    <property type="term" value="F:transmembrane transporter activity"/>
    <property type="evidence" value="ECO:0007669"/>
    <property type="project" value="TreeGrafter"/>
</dbReference>
<evidence type="ECO:0000256" key="1">
    <source>
        <dbReference type="ARBA" id="ARBA00004225"/>
    </source>
</evidence>
<organism evidence="11">
    <name type="scientific">Pelagomonas calceolata</name>
    <dbReference type="NCBI Taxonomy" id="35677"/>
    <lineage>
        <taxon>Eukaryota</taxon>
        <taxon>Sar</taxon>
        <taxon>Stramenopiles</taxon>
        <taxon>Ochrophyta</taxon>
        <taxon>Pelagophyceae</taxon>
        <taxon>Pelagomonadales</taxon>
        <taxon>Pelagomonadaceae</taxon>
        <taxon>Pelagomonas</taxon>
    </lineage>
</organism>
<evidence type="ECO:0000256" key="7">
    <source>
        <dbReference type="ARBA" id="ARBA00023128"/>
    </source>
</evidence>
<evidence type="ECO:0000313" key="12">
    <source>
        <dbReference type="EMBL" id="CAH0369970.1"/>
    </source>
</evidence>
<dbReference type="PROSITE" id="PS50920">
    <property type="entry name" value="SOLCAR"/>
    <property type="match status" value="2"/>
</dbReference>
<dbReference type="PANTHER" id="PTHR45624">
    <property type="entry name" value="MITOCHONDRIAL BASIC AMINO ACIDS TRANSPORTER-RELATED"/>
    <property type="match status" value="1"/>
</dbReference>
<reference evidence="11" key="1">
    <citation type="submission" date="2021-01" db="EMBL/GenBank/DDBJ databases">
        <authorList>
            <person name="Corre E."/>
            <person name="Pelletier E."/>
            <person name="Niang G."/>
            <person name="Scheremetjew M."/>
            <person name="Finn R."/>
            <person name="Kale V."/>
            <person name="Holt S."/>
            <person name="Cochrane G."/>
            <person name="Meng A."/>
            <person name="Brown T."/>
            <person name="Cohen L."/>
        </authorList>
    </citation>
    <scope>NUCLEOTIDE SEQUENCE</scope>
    <source>
        <strain evidence="11">CCMP1756</strain>
    </source>
</reference>
<protein>
    <recommendedName>
        <fullName evidence="14">ADP/ATP translocase</fullName>
    </recommendedName>
</protein>
<dbReference type="EMBL" id="HBIW01009984">
    <property type="protein sequence ID" value="CAE0693082.1"/>
    <property type="molecule type" value="Transcribed_RNA"/>
</dbReference>
<keyword evidence="4 9" id="KW-0812">Transmembrane</keyword>
<gene>
    <name evidence="11" type="ORF">PCAL00307_LOCUS8518</name>
    <name evidence="12" type="ORF">PECAL_2P31170</name>
</gene>
<keyword evidence="6" id="KW-1133">Transmembrane helix</keyword>
<dbReference type="AlphaFoldDB" id="A0A7S3ZT45"/>
<accession>A0A7S3ZT45</accession>
<comment type="similarity">
    <text evidence="2 10">Belongs to the mitochondrial carrier (TC 2.A.29) family.</text>
</comment>
<evidence type="ECO:0000256" key="3">
    <source>
        <dbReference type="ARBA" id="ARBA00022448"/>
    </source>
</evidence>
<dbReference type="Pfam" id="PF00153">
    <property type="entry name" value="Mito_carr"/>
    <property type="match status" value="3"/>
</dbReference>
<feature type="repeat" description="Solcar" evidence="9">
    <location>
        <begin position="172"/>
        <end position="253"/>
    </location>
</feature>
<dbReference type="GO" id="GO:0031966">
    <property type="term" value="C:mitochondrial membrane"/>
    <property type="evidence" value="ECO:0007669"/>
    <property type="project" value="UniProtKB-SubCell"/>
</dbReference>
<feature type="repeat" description="Solcar" evidence="9">
    <location>
        <begin position="88"/>
        <end position="171"/>
    </location>
</feature>
<dbReference type="SUPFAM" id="SSF103506">
    <property type="entry name" value="Mitochondrial carrier"/>
    <property type="match status" value="1"/>
</dbReference>
<dbReference type="InterPro" id="IPR018108">
    <property type="entry name" value="MCP_transmembrane"/>
</dbReference>
<evidence type="ECO:0008006" key="14">
    <source>
        <dbReference type="Google" id="ProtNLM"/>
    </source>
</evidence>
<keyword evidence="7" id="KW-0496">Mitochondrion</keyword>
<evidence type="ECO:0000256" key="4">
    <source>
        <dbReference type="ARBA" id="ARBA00022692"/>
    </source>
</evidence>
<comment type="subcellular location">
    <subcellularLocation>
        <location evidence="1">Mitochondrion membrane</location>
        <topology evidence="1">Multi-pass membrane protein</topology>
    </subcellularLocation>
</comment>
<evidence type="ECO:0000256" key="2">
    <source>
        <dbReference type="ARBA" id="ARBA00006375"/>
    </source>
</evidence>
<dbReference type="InterPro" id="IPR023395">
    <property type="entry name" value="MCP_dom_sf"/>
</dbReference>